<dbReference type="RefSeq" id="WP_271436213.1">
    <property type="nucleotide sequence ID" value="NZ_CP073355.1"/>
</dbReference>
<feature type="transmembrane region" description="Helical" evidence="7">
    <location>
        <begin position="56"/>
        <end position="74"/>
    </location>
</feature>
<dbReference type="PROSITE" id="PS50005">
    <property type="entry name" value="TPR"/>
    <property type="match status" value="1"/>
</dbReference>
<keyword evidence="3 7" id="KW-1133">Transmembrane helix</keyword>
<dbReference type="SMART" id="SM00028">
    <property type="entry name" value="TPR"/>
    <property type="match status" value="3"/>
</dbReference>
<dbReference type="InterPro" id="IPR036465">
    <property type="entry name" value="vWFA_dom_sf"/>
</dbReference>
<evidence type="ECO:0000313" key="10">
    <source>
        <dbReference type="Proteomes" id="UP001056539"/>
    </source>
</evidence>
<organism evidence="9 10">
    <name type="scientific">Thermospira aquatica</name>
    <dbReference type="NCBI Taxonomy" id="2828656"/>
    <lineage>
        <taxon>Bacteria</taxon>
        <taxon>Pseudomonadati</taxon>
        <taxon>Spirochaetota</taxon>
        <taxon>Spirochaetia</taxon>
        <taxon>Brevinematales</taxon>
        <taxon>Thermospiraceae</taxon>
        <taxon>Thermospira</taxon>
    </lineage>
</organism>
<accession>A0AAX3BG19</accession>
<keyword evidence="10" id="KW-1185">Reference proteome</keyword>
<dbReference type="Gene3D" id="3.40.50.410">
    <property type="entry name" value="von Willebrand factor, type A domain"/>
    <property type="match status" value="1"/>
</dbReference>
<feature type="repeat" description="TPR" evidence="5">
    <location>
        <begin position="347"/>
        <end position="380"/>
    </location>
</feature>
<keyword evidence="4 7" id="KW-0472">Membrane</keyword>
<keyword evidence="2 7" id="KW-0812">Transmembrane</keyword>
<gene>
    <name evidence="9" type="ORF">KDW03_04575</name>
</gene>
<dbReference type="Gene3D" id="1.25.40.10">
    <property type="entry name" value="Tetratricopeptide repeat domain"/>
    <property type="match status" value="1"/>
</dbReference>
<evidence type="ECO:0000256" key="3">
    <source>
        <dbReference type="ARBA" id="ARBA00022989"/>
    </source>
</evidence>
<evidence type="ECO:0000313" key="9">
    <source>
        <dbReference type="EMBL" id="URA11078.1"/>
    </source>
</evidence>
<feature type="domain" description="VWFA" evidence="8">
    <location>
        <begin position="91"/>
        <end position="265"/>
    </location>
</feature>
<dbReference type="PANTHER" id="PTHR22550:SF5">
    <property type="entry name" value="LEUCINE ZIPPER PROTEIN 4"/>
    <property type="match status" value="1"/>
</dbReference>
<dbReference type="SMART" id="SM00327">
    <property type="entry name" value="VWA"/>
    <property type="match status" value="1"/>
</dbReference>
<dbReference type="Proteomes" id="UP001056539">
    <property type="component" value="Chromosome"/>
</dbReference>
<dbReference type="Pfam" id="PF13519">
    <property type="entry name" value="VWA_2"/>
    <property type="match status" value="1"/>
</dbReference>
<reference evidence="9" key="2">
    <citation type="submission" date="2022-06" db="EMBL/GenBank/DDBJ databases">
        <title>Thermospira aquatica gen. nov., sp. nov.</title>
        <authorList>
            <person name="Ben Ali Gam Z."/>
            <person name="Labat M."/>
        </authorList>
    </citation>
    <scope>NUCLEOTIDE SEQUENCE</scope>
    <source>
        <strain evidence="9">F1F22</strain>
    </source>
</reference>
<evidence type="ECO:0000256" key="6">
    <source>
        <dbReference type="SAM" id="MobiDB-lite"/>
    </source>
</evidence>
<evidence type="ECO:0000256" key="2">
    <source>
        <dbReference type="ARBA" id="ARBA00022692"/>
    </source>
</evidence>
<feature type="compositionally biased region" description="Low complexity" evidence="6">
    <location>
        <begin position="467"/>
        <end position="509"/>
    </location>
</feature>
<dbReference type="InterPro" id="IPR050768">
    <property type="entry name" value="UPF0353/GerABKA_families"/>
</dbReference>
<dbReference type="AlphaFoldDB" id="A0AAX3BG19"/>
<dbReference type="InterPro" id="IPR019734">
    <property type="entry name" value="TPR_rpt"/>
</dbReference>
<protein>
    <submittedName>
        <fullName evidence="9">VWA domain-containing protein</fullName>
    </submittedName>
</protein>
<dbReference type="KEGG" id="taqu:KDW03_04575"/>
<evidence type="ECO:0000256" key="4">
    <source>
        <dbReference type="ARBA" id="ARBA00023136"/>
    </source>
</evidence>
<feature type="transmembrane region" description="Helical" evidence="7">
    <location>
        <begin position="331"/>
        <end position="349"/>
    </location>
</feature>
<dbReference type="PROSITE" id="PS50234">
    <property type="entry name" value="VWFA"/>
    <property type="match status" value="1"/>
</dbReference>
<dbReference type="InterPro" id="IPR002035">
    <property type="entry name" value="VWF_A"/>
</dbReference>
<keyword evidence="1" id="KW-1003">Cell membrane</keyword>
<evidence type="ECO:0000256" key="5">
    <source>
        <dbReference type="PROSITE-ProRule" id="PRU00339"/>
    </source>
</evidence>
<feature type="region of interest" description="Disordered" evidence="6">
    <location>
        <begin position="467"/>
        <end position="541"/>
    </location>
</feature>
<keyword evidence="5" id="KW-0802">TPR repeat</keyword>
<dbReference type="Pfam" id="PF13414">
    <property type="entry name" value="TPR_11"/>
    <property type="match status" value="1"/>
</dbReference>
<sequence length="541" mass="61557">MVFAATQWAGIVFGFALVAIGFFIFIEWQKEKWRKQTFSLEQSEVLFGRHFPFQRVFRAFFLFLAVLFSSFALLDPRWGTVTRSEAIEGLDVVIVLDVSHSMLCEDVGESRLARAQRIIFDIMGRGENYRLGLVFFAADAYPVIPLTFDYEVLSLWVQEANPLAIENQGSNLKDALMTALQMFEKNTLSHRVIVVLSDGEDMEHDPLQVVSQVSKMGVSLFLVGIGTPQGGNIPIRDEKGNLQGTLELNGKEIHTRLREDILSKLAQKTGGVFLSGNQGAADKIIEHLRKMKKNPYGKMSYETMVARYQYFLLPAVLCWLLALFWPTRKFLLFLVVGTIFFSFSPFYAHEASRGSRLYKEQKFEEAREAFQKALVKNPRSQKLRYNLGNTFYKLGEFQKSEKEFSALTNASDRTLSLRSLYNLATTLATAGEKEKAARLYQKILSTLSQTHPLYQATVSNILFLQQPESSRQQTQQTPSPSESSHNSQTNQSSPSQPEQKEPQQLPQPQDSEALLNLVQQEERKNLQKIPLSGGRRSRYPW</sequence>
<dbReference type="SUPFAM" id="SSF48452">
    <property type="entry name" value="TPR-like"/>
    <property type="match status" value="1"/>
</dbReference>
<name>A0AAX3BG19_9SPIR</name>
<evidence type="ECO:0000256" key="1">
    <source>
        <dbReference type="ARBA" id="ARBA00022475"/>
    </source>
</evidence>
<evidence type="ECO:0000256" key="7">
    <source>
        <dbReference type="SAM" id="Phobius"/>
    </source>
</evidence>
<dbReference type="InterPro" id="IPR011990">
    <property type="entry name" value="TPR-like_helical_dom_sf"/>
</dbReference>
<feature type="transmembrane region" description="Helical" evidence="7">
    <location>
        <begin position="6"/>
        <end position="26"/>
    </location>
</feature>
<dbReference type="SUPFAM" id="SSF53300">
    <property type="entry name" value="vWA-like"/>
    <property type="match status" value="1"/>
</dbReference>
<dbReference type="EMBL" id="CP073355">
    <property type="protein sequence ID" value="URA11078.1"/>
    <property type="molecule type" value="Genomic_DNA"/>
</dbReference>
<evidence type="ECO:0000259" key="8">
    <source>
        <dbReference type="PROSITE" id="PS50234"/>
    </source>
</evidence>
<feature type="transmembrane region" description="Helical" evidence="7">
    <location>
        <begin position="308"/>
        <end position="325"/>
    </location>
</feature>
<dbReference type="PANTHER" id="PTHR22550">
    <property type="entry name" value="SPORE GERMINATION PROTEIN"/>
    <property type="match status" value="1"/>
</dbReference>
<reference evidence="9" key="1">
    <citation type="submission" date="2021-04" db="EMBL/GenBank/DDBJ databases">
        <authorList>
            <person name="Postec A."/>
        </authorList>
    </citation>
    <scope>NUCLEOTIDE SEQUENCE</scope>
    <source>
        <strain evidence="9">F1F22</strain>
    </source>
</reference>
<proteinExistence type="predicted"/>